<keyword evidence="1" id="KW-1133">Transmembrane helix</keyword>
<dbReference type="Proteomes" id="UP001596091">
    <property type="component" value="Unassembled WGS sequence"/>
</dbReference>
<proteinExistence type="predicted"/>
<name>A0ABW1EJ21_9BACT</name>
<gene>
    <name evidence="2" type="ORF">ACFPT7_16200</name>
</gene>
<sequence length="199" mass="22977">MVVLVLLRRFWWASWAGAMIAYNCFFAWLILFDEKKRRLSHSVFGTISGHLFCVGMLIAFKFLIAMAITSFSRSQPVTAFMLEWYFRMRILRILFLMAMYGMAFWERSWLFGGESNGSQGEPKGAAPSMFSLEALLGPKPSELQPATGADHEAWVQYRAQNRISYDPRYSVKDDFERWLRKRGKSMYSVATDDRTASGD</sequence>
<keyword evidence="1" id="KW-0472">Membrane</keyword>
<keyword evidence="3" id="KW-1185">Reference proteome</keyword>
<organism evidence="2 3">
    <name type="scientific">Acidicapsa dinghuensis</name>
    <dbReference type="NCBI Taxonomy" id="2218256"/>
    <lineage>
        <taxon>Bacteria</taxon>
        <taxon>Pseudomonadati</taxon>
        <taxon>Acidobacteriota</taxon>
        <taxon>Terriglobia</taxon>
        <taxon>Terriglobales</taxon>
        <taxon>Acidobacteriaceae</taxon>
        <taxon>Acidicapsa</taxon>
    </lineage>
</organism>
<evidence type="ECO:0000313" key="3">
    <source>
        <dbReference type="Proteomes" id="UP001596091"/>
    </source>
</evidence>
<accession>A0ABW1EJ21</accession>
<keyword evidence="1" id="KW-0812">Transmembrane</keyword>
<protein>
    <submittedName>
        <fullName evidence="2">Uncharacterized protein</fullName>
    </submittedName>
</protein>
<feature type="transmembrane region" description="Helical" evidence="1">
    <location>
        <begin position="43"/>
        <end position="64"/>
    </location>
</feature>
<reference evidence="3" key="1">
    <citation type="journal article" date="2019" name="Int. J. Syst. Evol. Microbiol.">
        <title>The Global Catalogue of Microorganisms (GCM) 10K type strain sequencing project: providing services to taxonomists for standard genome sequencing and annotation.</title>
        <authorList>
            <consortium name="The Broad Institute Genomics Platform"/>
            <consortium name="The Broad Institute Genome Sequencing Center for Infectious Disease"/>
            <person name="Wu L."/>
            <person name="Ma J."/>
        </authorList>
    </citation>
    <scope>NUCLEOTIDE SEQUENCE [LARGE SCALE GENOMIC DNA]</scope>
    <source>
        <strain evidence="3">JCM 4087</strain>
    </source>
</reference>
<comment type="caution">
    <text evidence="2">The sequence shown here is derived from an EMBL/GenBank/DDBJ whole genome shotgun (WGS) entry which is preliminary data.</text>
</comment>
<feature type="transmembrane region" description="Helical" evidence="1">
    <location>
        <begin position="12"/>
        <end position="31"/>
    </location>
</feature>
<evidence type="ECO:0000313" key="2">
    <source>
        <dbReference type="EMBL" id="MFC5863851.1"/>
    </source>
</evidence>
<feature type="transmembrane region" description="Helical" evidence="1">
    <location>
        <begin position="84"/>
        <end position="105"/>
    </location>
</feature>
<dbReference type="EMBL" id="JBHSPH010000007">
    <property type="protein sequence ID" value="MFC5863851.1"/>
    <property type="molecule type" value="Genomic_DNA"/>
</dbReference>
<evidence type="ECO:0000256" key="1">
    <source>
        <dbReference type="SAM" id="Phobius"/>
    </source>
</evidence>
<dbReference type="RefSeq" id="WP_263342200.1">
    <property type="nucleotide sequence ID" value="NZ_JAGSYH010000010.1"/>
</dbReference>